<dbReference type="Gene3D" id="2.30.30.40">
    <property type="entry name" value="SH3 Domains"/>
    <property type="match status" value="1"/>
</dbReference>
<feature type="region of interest" description="Disordered" evidence="3">
    <location>
        <begin position="351"/>
        <end position="372"/>
    </location>
</feature>
<keyword evidence="1 2" id="KW-0728">SH3 domain</keyword>
<keyword evidence="6" id="KW-1185">Reference proteome</keyword>
<dbReference type="InterPro" id="IPR001452">
    <property type="entry name" value="SH3_domain"/>
</dbReference>
<gene>
    <name evidence="5" type="ORF">H634G_11376</name>
</gene>
<dbReference type="SMART" id="SM00326">
    <property type="entry name" value="SH3"/>
    <property type="match status" value="1"/>
</dbReference>
<evidence type="ECO:0000259" key="4">
    <source>
        <dbReference type="PROSITE" id="PS50002"/>
    </source>
</evidence>
<evidence type="ECO:0000256" key="3">
    <source>
        <dbReference type="SAM" id="MobiDB-lite"/>
    </source>
</evidence>
<dbReference type="EMBL" id="KE384860">
    <property type="protein sequence ID" value="KJK73410.1"/>
    <property type="molecule type" value="Genomic_DNA"/>
</dbReference>
<dbReference type="InterPro" id="IPR036028">
    <property type="entry name" value="SH3-like_dom_sf"/>
</dbReference>
<reference evidence="6" key="1">
    <citation type="journal article" date="2014" name="BMC Genomics">
        <title>The genome sequence of the biocontrol fungus Metarhizium anisopliae and comparative genomics of Metarhizium species.</title>
        <authorList>
            <person name="Pattemore J.A."/>
            <person name="Hane J.K."/>
            <person name="Williams A.H."/>
            <person name="Wilson B.A."/>
            <person name="Stodart B.J."/>
            <person name="Ash G.J."/>
        </authorList>
    </citation>
    <scope>NUCLEOTIDE SEQUENCE [LARGE SCALE GENOMIC DNA]</scope>
    <source>
        <strain evidence="6">BRIP 53293</strain>
    </source>
</reference>
<dbReference type="STRING" id="1291518.A0A0D9NLA9"/>
<sequence>MPRGANPELAECQKCMKMVHCRIQCAQCAVAFCSGCISRDARSCLENHEHRVDELVPPPEMGVLEIREPCRTCPSKGVEDGQVWTECFTCERLYGAAAAFCPSCLPRGREEHDPAHEWGSVQHAYKPSTDDPGWFEWKCLECQQTIDVAISNSLRKHAHNNFLFSYGRDVRQQVVKRNWKACANKPVRHDDAANEELLSKRSINLWRSMSLSCVTCKDWFICQSCIVGMGPNICHACPKASKSELLLNDTYPMEDKWWSQQTVLLSRQVDPDTMPLTFVVATQCYDKKDADEMSVLPGDRIMVTPYSHYTDWYQGRNDWTGQSGIFPTWCVLIDADAVQVAREQDWLASGAHPCRTSPSASAPSPSRDGEVEATTAKMNVWANALKLGTAVVDAFSSK</sequence>
<evidence type="ECO:0000313" key="6">
    <source>
        <dbReference type="Proteomes" id="UP000054544"/>
    </source>
</evidence>
<name>A0A0D9NLA9_METAN</name>
<evidence type="ECO:0000313" key="5">
    <source>
        <dbReference type="EMBL" id="KJK73410.1"/>
    </source>
</evidence>
<evidence type="ECO:0000256" key="1">
    <source>
        <dbReference type="ARBA" id="ARBA00022443"/>
    </source>
</evidence>
<feature type="domain" description="SH3" evidence="4">
    <location>
        <begin position="274"/>
        <end position="336"/>
    </location>
</feature>
<proteinExistence type="predicted"/>
<dbReference type="SUPFAM" id="SSF50044">
    <property type="entry name" value="SH3-domain"/>
    <property type="match status" value="1"/>
</dbReference>
<dbReference type="AlphaFoldDB" id="A0A0D9NLA9"/>
<dbReference type="Proteomes" id="UP000054544">
    <property type="component" value="Unassembled WGS sequence"/>
</dbReference>
<dbReference type="Pfam" id="PF00018">
    <property type="entry name" value="SH3_1"/>
    <property type="match status" value="1"/>
</dbReference>
<protein>
    <recommendedName>
        <fullName evidence="4">SH3 domain-containing protein</fullName>
    </recommendedName>
</protein>
<accession>A0A0D9NLA9</accession>
<dbReference type="PROSITE" id="PS50002">
    <property type="entry name" value="SH3"/>
    <property type="match status" value="1"/>
</dbReference>
<organism evidence="5 6">
    <name type="scientific">Metarhizium anisopliae BRIP 53293</name>
    <dbReference type="NCBI Taxonomy" id="1291518"/>
    <lineage>
        <taxon>Eukaryota</taxon>
        <taxon>Fungi</taxon>
        <taxon>Dikarya</taxon>
        <taxon>Ascomycota</taxon>
        <taxon>Pezizomycotina</taxon>
        <taxon>Sordariomycetes</taxon>
        <taxon>Hypocreomycetidae</taxon>
        <taxon>Hypocreales</taxon>
        <taxon>Clavicipitaceae</taxon>
        <taxon>Metarhizium</taxon>
    </lineage>
</organism>
<evidence type="ECO:0000256" key="2">
    <source>
        <dbReference type="PROSITE-ProRule" id="PRU00192"/>
    </source>
</evidence>
<feature type="compositionally biased region" description="Low complexity" evidence="3">
    <location>
        <begin position="357"/>
        <end position="366"/>
    </location>
</feature>